<evidence type="ECO:0000313" key="13">
    <source>
        <dbReference type="EMBL" id="GHP01793.1"/>
    </source>
</evidence>
<dbReference type="GO" id="GO:0009311">
    <property type="term" value="P:oligosaccharide metabolic process"/>
    <property type="evidence" value="ECO:0007669"/>
    <property type="project" value="TreeGrafter"/>
</dbReference>
<protein>
    <submittedName>
        <fullName evidence="13">Glycosyltransferase 29 (Sialyltransferase)</fullName>
    </submittedName>
</protein>
<keyword evidence="12" id="KW-0732">Signal</keyword>
<comment type="similarity">
    <text evidence="2">Belongs to the glycosyltransferase 29 family.</text>
</comment>
<evidence type="ECO:0000313" key="14">
    <source>
        <dbReference type="Proteomes" id="UP000660262"/>
    </source>
</evidence>
<dbReference type="EMBL" id="BNJQ01000002">
    <property type="protein sequence ID" value="GHP01793.1"/>
    <property type="molecule type" value="Genomic_DNA"/>
</dbReference>
<dbReference type="AlphaFoldDB" id="A0A830H686"/>
<evidence type="ECO:0000256" key="12">
    <source>
        <dbReference type="SAM" id="SignalP"/>
    </source>
</evidence>
<dbReference type="InterPro" id="IPR038578">
    <property type="entry name" value="GT29-like_sf"/>
</dbReference>
<feature type="signal peptide" evidence="12">
    <location>
        <begin position="1"/>
        <end position="22"/>
    </location>
</feature>
<name>A0A830H686_9CHLO</name>
<evidence type="ECO:0000256" key="5">
    <source>
        <dbReference type="ARBA" id="ARBA00022692"/>
    </source>
</evidence>
<keyword evidence="5" id="KW-0812">Transmembrane</keyword>
<keyword evidence="4 13" id="KW-0808">Transferase</keyword>
<keyword evidence="14" id="KW-1185">Reference proteome</keyword>
<dbReference type="InterPro" id="IPR050943">
    <property type="entry name" value="Glycosyltr_29_Sialyltrsf"/>
</dbReference>
<evidence type="ECO:0000256" key="6">
    <source>
        <dbReference type="ARBA" id="ARBA00022968"/>
    </source>
</evidence>
<evidence type="ECO:0000256" key="9">
    <source>
        <dbReference type="ARBA" id="ARBA00023136"/>
    </source>
</evidence>
<dbReference type="GO" id="GO:0006491">
    <property type="term" value="P:N-glycan processing"/>
    <property type="evidence" value="ECO:0007669"/>
    <property type="project" value="TreeGrafter"/>
</dbReference>
<keyword evidence="9" id="KW-0472">Membrane</keyword>
<dbReference type="Gene3D" id="3.90.1480.20">
    <property type="entry name" value="Glycosyl transferase family 29"/>
    <property type="match status" value="1"/>
</dbReference>
<dbReference type="Pfam" id="PF00777">
    <property type="entry name" value="Glyco_transf_29"/>
    <property type="match status" value="1"/>
</dbReference>
<dbReference type="GO" id="GO:0000139">
    <property type="term" value="C:Golgi membrane"/>
    <property type="evidence" value="ECO:0007669"/>
    <property type="project" value="UniProtKB-SubCell"/>
</dbReference>
<organism evidence="13 14">
    <name type="scientific">Pycnococcus provasolii</name>
    <dbReference type="NCBI Taxonomy" id="41880"/>
    <lineage>
        <taxon>Eukaryota</taxon>
        <taxon>Viridiplantae</taxon>
        <taxon>Chlorophyta</taxon>
        <taxon>Pseudoscourfieldiophyceae</taxon>
        <taxon>Pseudoscourfieldiales</taxon>
        <taxon>Pycnococcaceae</taxon>
        <taxon>Pycnococcus</taxon>
    </lineage>
</organism>
<dbReference type="CDD" id="cd19952">
    <property type="entry name" value="GT29"/>
    <property type="match status" value="1"/>
</dbReference>
<reference evidence="13" key="1">
    <citation type="submission" date="2020-10" db="EMBL/GenBank/DDBJ databases">
        <title>Unveiling of a novel bifunctional photoreceptor, Dualchrome1, isolated from a cosmopolitan green alga.</title>
        <authorList>
            <person name="Suzuki S."/>
            <person name="Kawachi M."/>
        </authorList>
    </citation>
    <scope>NUCLEOTIDE SEQUENCE</scope>
    <source>
        <strain evidence="13">NIES 2893</strain>
    </source>
</reference>
<evidence type="ECO:0000256" key="4">
    <source>
        <dbReference type="ARBA" id="ARBA00022679"/>
    </source>
</evidence>
<evidence type="ECO:0000256" key="2">
    <source>
        <dbReference type="ARBA" id="ARBA00006003"/>
    </source>
</evidence>
<feature type="disulfide bond" evidence="11">
    <location>
        <begin position="125"/>
        <end position="288"/>
    </location>
</feature>
<feature type="chain" id="PRO_5032283069" evidence="12">
    <location>
        <begin position="23"/>
        <end position="359"/>
    </location>
</feature>
<comment type="caution">
    <text evidence="13">The sequence shown here is derived from an EMBL/GenBank/DDBJ whole genome shotgun (WGS) entry which is preliminary data.</text>
</comment>
<evidence type="ECO:0000256" key="1">
    <source>
        <dbReference type="ARBA" id="ARBA00004323"/>
    </source>
</evidence>
<dbReference type="Proteomes" id="UP000660262">
    <property type="component" value="Unassembled WGS sequence"/>
</dbReference>
<proteinExistence type="inferred from homology"/>
<comment type="subcellular location">
    <subcellularLocation>
        <location evidence="1">Golgi apparatus membrane</location>
        <topology evidence="1">Single-pass type II membrane protein</topology>
    </subcellularLocation>
</comment>
<evidence type="ECO:0000256" key="8">
    <source>
        <dbReference type="ARBA" id="ARBA00023034"/>
    </source>
</evidence>
<evidence type="ECO:0000256" key="10">
    <source>
        <dbReference type="ARBA" id="ARBA00023180"/>
    </source>
</evidence>
<keyword evidence="8" id="KW-0333">Golgi apparatus</keyword>
<evidence type="ECO:0000256" key="11">
    <source>
        <dbReference type="PIRSR" id="PIRSR005557-2"/>
    </source>
</evidence>
<sequence length="359" mass="38153">MAADDVPWWRLAFAFALALALALPVSSSSSSSSHSSYSASTSVGACTSMSSRFTRLQKVFRKEDVFVRRDMCPTGNNLRKCRPHVVGVLAPVPPAMLPTVEELKGDDAGAAAGDGGAPSSSLLRCAIVGNAGTMRVGTQHGADIDSHDVVFRMNQAPTRRYEKAVGQKTTYRLLNRLWTLGYASSRLVHARYRLNSARYPLEKGVTLISSRTGPRAFVALHGALAKTRPDVTIRLLNNRLVVWCIDTIASAKACLRKSTTNTPSNLLSGGGTPSSGMVAVAVALSLRCTNVSLYGVGGAAGSVRYQGRVVPYQYYVLNSSQRSRGNSVHSFGAEHAVAHALSRGGVLRLCGPDGCSSSH</sequence>
<evidence type="ECO:0000256" key="3">
    <source>
        <dbReference type="ARBA" id="ARBA00022676"/>
    </source>
</evidence>
<keyword evidence="6" id="KW-0735">Signal-anchor</keyword>
<gene>
    <name evidence="13" type="ORF">PPROV_000055000</name>
</gene>
<dbReference type="InterPro" id="IPR001675">
    <property type="entry name" value="Glyco_trans_29"/>
</dbReference>
<accession>A0A830H686</accession>
<dbReference type="PANTHER" id="PTHR11987:SF53">
    <property type="entry name" value="ALPHA-2,8-SIALYLTRANSFERASE 8F-LIKE"/>
    <property type="match status" value="1"/>
</dbReference>
<keyword evidence="10" id="KW-0325">Glycoprotein</keyword>
<keyword evidence="7" id="KW-1133">Transmembrane helix</keyword>
<evidence type="ECO:0000256" key="7">
    <source>
        <dbReference type="ARBA" id="ARBA00022989"/>
    </source>
</evidence>
<dbReference type="PANTHER" id="PTHR11987">
    <property type="entry name" value="ALPHA-2,8-SIALYLTRANSFERASE"/>
    <property type="match status" value="1"/>
</dbReference>
<keyword evidence="3 13" id="KW-0328">Glycosyltransferase</keyword>
<dbReference type="GO" id="GO:0003828">
    <property type="term" value="F:alpha-N-acetylneuraminate alpha-2,8-sialyltransferase activity"/>
    <property type="evidence" value="ECO:0007669"/>
    <property type="project" value="TreeGrafter"/>
</dbReference>
<dbReference type="OrthoDB" id="998973at2759"/>